<feature type="transmembrane region" description="Helical" evidence="1">
    <location>
        <begin position="42"/>
        <end position="60"/>
    </location>
</feature>
<protein>
    <submittedName>
        <fullName evidence="2">Uncharacterized protein</fullName>
    </submittedName>
</protein>
<dbReference type="Proteomes" id="UP001149142">
    <property type="component" value="Unassembled WGS sequence"/>
</dbReference>
<reference evidence="2" key="1">
    <citation type="submission" date="2022-11" db="EMBL/GenBank/DDBJ databases">
        <title>Refractory cell wall polysaccharides provide important carbon source for microbial heterotrophs in the hadal ocean.</title>
        <authorList>
            <person name="Zhu X."/>
        </authorList>
    </citation>
    <scope>NUCLEOTIDE SEQUENCE</scope>
    <source>
        <strain evidence="2">MTRN7</strain>
    </source>
</reference>
<keyword evidence="3" id="KW-1185">Reference proteome</keyword>
<accession>A0ABT4RWP0</accession>
<evidence type="ECO:0000313" key="2">
    <source>
        <dbReference type="EMBL" id="MDA0176247.1"/>
    </source>
</evidence>
<keyword evidence="1" id="KW-1133">Transmembrane helix</keyword>
<comment type="caution">
    <text evidence="2">The sequence shown here is derived from an EMBL/GenBank/DDBJ whole genome shotgun (WGS) entry which is preliminary data.</text>
</comment>
<proteinExistence type="predicted"/>
<dbReference type="RefSeq" id="WP_106688355.1">
    <property type="nucleotide sequence ID" value="NZ_CAXQEU010000038.1"/>
</dbReference>
<organism evidence="2 3">
    <name type="scientific">Mesoflavibacter profundi</name>
    <dbReference type="NCBI Taxonomy" id="2708110"/>
    <lineage>
        <taxon>Bacteria</taxon>
        <taxon>Pseudomonadati</taxon>
        <taxon>Bacteroidota</taxon>
        <taxon>Flavobacteriia</taxon>
        <taxon>Flavobacteriales</taxon>
        <taxon>Flavobacteriaceae</taxon>
        <taxon>Mesoflavibacter</taxon>
    </lineage>
</organism>
<name>A0ABT4RWP0_9FLAO</name>
<keyword evidence="1" id="KW-0812">Transmembrane</keyword>
<keyword evidence="1" id="KW-0472">Membrane</keyword>
<evidence type="ECO:0000256" key="1">
    <source>
        <dbReference type="SAM" id="Phobius"/>
    </source>
</evidence>
<dbReference type="PROSITE" id="PS51257">
    <property type="entry name" value="PROKAR_LIPOPROTEIN"/>
    <property type="match status" value="1"/>
</dbReference>
<evidence type="ECO:0000313" key="3">
    <source>
        <dbReference type="Proteomes" id="UP001149142"/>
    </source>
</evidence>
<sequence>MENQEKNRYSTTLNLVLGIFFLLFGCYRVYKYLNNEVNTVRLILGLGFIGYSIFILYKYFKHKND</sequence>
<dbReference type="EMBL" id="JAPFGC010000002">
    <property type="protein sequence ID" value="MDA0176247.1"/>
    <property type="molecule type" value="Genomic_DNA"/>
</dbReference>
<feature type="transmembrane region" description="Helical" evidence="1">
    <location>
        <begin position="12"/>
        <end position="30"/>
    </location>
</feature>
<gene>
    <name evidence="2" type="ORF">OOZ35_01950</name>
</gene>